<comment type="caution">
    <text evidence="1">The sequence shown here is derived from an EMBL/GenBank/DDBJ whole genome shotgun (WGS) entry which is preliminary data.</text>
</comment>
<dbReference type="OrthoDB" id="9803101at2"/>
<organism evidence="1 2">
    <name type="scientific">Actinomadura spongiicola</name>
    <dbReference type="NCBI Taxonomy" id="2303421"/>
    <lineage>
        <taxon>Bacteria</taxon>
        <taxon>Bacillati</taxon>
        <taxon>Actinomycetota</taxon>
        <taxon>Actinomycetes</taxon>
        <taxon>Streptosporangiales</taxon>
        <taxon>Thermomonosporaceae</taxon>
        <taxon>Actinomadura</taxon>
    </lineage>
</organism>
<dbReference type="InterPro" id="IPR006175">
    <property type="entry name" value="YjgF/YER057c/UK114"/>
</dbReference>
<proteinExistence type="predicted"/>
<dbReference type="SUPFAM" id="SSF55298">
    <property type="entry name" value="YjgF-like"/>
    <property type="match status" value="1"/>
</dbReference>
<reference evidence="1 2" key="1">
    <citation type="submission" date="2018-08" db="EMBL/GenBank/DDBJ databases">
        <title>Actinomadura spongicola sp. nov., isolated from marine sponge Leucetta chagosensis.</title>
        <authorList>
            <person name="Li L."/>
            <person name="Lin H.W."/>
        </authorList>
    </citation>
    <scope>NUCLEOTIDE SEQUENCE [LARGE SCALE GENOMIC DNA]</scope>
    <source>
        <strain evidence="1 2">LHW52907</strain>
    </source>
</reference>
<dbReference type="Pfam" id="PF01042">
    <property type="entry name" value="Ribonuc_L-PSP"/>
    <property type="match status" value="1"/>
</dbReference>
<name>A0A372GEP3_9ACTN</name>
<dbReference type="PANTHER" id="PTHR43857">
    <property type="entry name" value="BLR7761 PROTEIN"/>
    <property type="match status" value="1"/>
</dbReference>
<dbReference type="Proteomes" id="UP000262882">
    <property type="component" value="Unassembled WGS sequence"/>
</dbReference>
<evidence type="ECO:0000313" key="2">
    <source>
        <dbReference type="Proteomes" id="UP000262882"/>
    </source>
</evidence>
<accession>A0A372GEP3</accession>
<dbReference type="AlphaFoldDB" id="A0A372GEP3"/>
<dbReference type="InterPro" id="IPR035959">
    <property type="entry name" value="RutC-like_sf"/>
</dbReference>
<dbReference type="EMBL" id="QVNQ01000005">
    <property type="protein sequence ID" value="RFS83851.1"/>
    <property type="molecule type" value="Genomic_DNA"/>
</dbReference>
<protein>
    <submittedName>
        <fullName evidence="1">RidA family protein</fullName>
    </submittedName>
</protein>
<sequence length="136" mass="14069">MGHAVTLIRSSSLSDVAEYAYAATAPAGSRLIFLAGACPLNKDGSTAAVGDYAGQAAKAVENMQTALSDAGASLHDVISTRVLVASSRQRDLVTAWEVVRTSFGDHDVPSTLMGVTVLGYDDQLVEIEAIAAVLDT</sequence>
<dbReference type="RefSeq" id="WP_117400535.1">
    <property type="nucleotide sequence ID" value="NZ_QVNQ01000005.1"/>
</dbReference>
<dbReference type="Gene3D" id="3.30.1330.40">
    <property type="entry name" value="RutC-like"/>
    <property type="match status" value="1"/>
</dbReference>
<keyword evidence="2" id="KW-1185">Reference proteome</keyword>
<evidence type="ECO:0000313" key="1">
    <source>
        <dbReference type="EMBL" id="RFS83851.1"/>
    </source>
</evidence>
<dbReference type="PANTHER" id="PTHR43857:SF1">
    <property type="entry name" value="YJGH FAMILY PROTEIN"/>
    <property type="match status" value="1"/>
</dbReference>
<gene>
    <name evidence="1" type="ORF">D0T12_16680</name>
</gene>